<dbReference type="CDD" id="cd02440">
    <property type="entry name" value="AdoMet_MTases"/>
    <property type="match status" value="1"/>
</dbReference>
<dbReference type="InterPro" id="IPR036188">
    <property type="entry name" value="FAD/NAD-bd_sf"/>
</dbReference>
<proteinExistence type="predicted"/>
<dbReference type="Proteomes" id="UP001302602">
    <property type="component" value="Unassembled WGS sequence"/>
</dbReference>
<reference evidence="8" key="2">
    <citation type="submission" date="2023-05" db="EMBL/GenBank/DDBJ databases">
        <authorList>
            <consortium name="Lawrence Berkeley National Laboratory"/>
            <person name="Steindorff A."/>
            <person name="Hensen N."/>
            <person name="Bonometti L."/>
            <person name="Westerberg I."/>
            <person name="Brannstrom I.O."/>
            <person name="Guillou S."/>
            <person name="Cros-Aarteil S."/>
            <person name="Calhoun S."/>
            <person name="Haridas S."/>
            <person name="Kuo A."/>
            <person name="Mondo S."/>
            <person name="Pangilinan J."/>
            <person name="Riley R."/>
            <person name="Labutti K."/>
            <person name="Andreopoulos B."/>
            <person name="Lipzen A."/>
            <person name="Chen C."/>
            <person name="Yanf M."/>
            <person name="Daum C."/>
            <person name="Ng V."/>
            <person name="Clum A."/>
            <person name="Ohm R."/>
            <person name="Martin F."/>
            <person name="Silar P."/>
            <person name="Natvig D."/>
            <person name="Lalanne C."/>
            <person name="Gautier V."/>
            <person name="Ament-Velasquez S.L."/>
            <person name="Kruys A."/>
            <person name="Hutchinson M.I."/>
            <person name="Powell A.J."/>
            <person name="Barry K."/>
            <person name="Miller A.N."/>
            <person name="Grigoriev I.V."/>
            <person name="Debuchy R."/>
            <person name="Gladieux P."/>
            <person name="Thoren M.H."/>
            <person name="Johannesson H."/>
        </authorList>
    </citation>
    <scope>NUCLEOTIDE SEQUENCE</scope>
    <source>
        <strain evidence="8">CBS 731.68</strain>
    </source>
</reference>
<dbReference type="GO" id="GO:0071949">
    <property type="term" value="F:FAD binding"/>
    <property type="evidence" value="ECO:0007669"/>
    <property type="project" value="InterPro"/>
</dbReference>
<comment type="caution">
    <text evidence="8">The sequence shown here is derived from an EMBL/GenBank/DDBJ whole genome shotgun (WGS) entry which is preliminary data.</text>
</comment>
<dbReference type="EMBL" id="MU853225">
    <property type="protein sequence ID" value="KAK4125726.1"/>
    <property type="molecule type" value="Genomic_DNA"/>
</dbReference>
<name>A0AAN6U4K1_9PEZI</name>
<reference evidence="8" key="1">
    <citation type="journal article" date="2023" name="Mol. Phylogenet. Evol.">
        <title>Genome-scale phylogeny and comparative genomics of the fungal order Sordariales.</title>
        <authorList>
            <person name="Hensen N."/>
            <person name="Bonometti L."/>
            <person name="Westerberg I."/>
            <person name="Brannstrom I.O."/>
            <person name="Guillou S."/>
            <person name="Cros-Aarteil S."/>
            <person name="Calhoun S."/>
            <person name="Haridas S."/>
            <person name="Kuo A."/>
            <person name="Mondo S."/>
            <person name="Pangilinan J."/>
            <person name="Riley R."/>
            <person name="LaButti K."/>
            <person name="Andreopoulos B."/>
            <person name="Lipzen A."/>
            <person name="Chen C."/>
            <person name="Yan M."/>
            <person name="Daum C."/>
            <person name="Ng V."/>
            <person name="Clum A."/>
            <person name="Steindorff A."/>
            <person name="Ohm R.A."/>
            <person name="Martin F."/>
            <person name="Silar P."/>
            <person name="Natvig D.O."/>
            <person name="Lalanne C."/>
            <person name="Gautier V."/>
            <person name="Ament-Velasquez S.L."/>
            <person name="Kruys A."/>
            <person name="Hutchinson M.I."/>
            <person name="Powell A.J."/>
            <person name="Barry K."/>
            <person name="Miller A.N."/>
            <person name="Grigoriev I.V."/>
            <person name="Debuchy R."/>
            <person name="Gladieux P."/>
            <person name="Hiltunen Thoren M."/>
            <person name="Johannesson H."/>
        </authorList>
    </citation>
    <scope>NUCLEOTIDE SEQUENCE</scope>
    <source>
        <strain evidence="8">CBS 731.68</strain>
    </source>
</reference>
<dbReference type="InterPro" id="IPR029063">
    <property type="entry name" value="SAM-dependent_MTases_sf"/>
</dbReference>
<evidence type="ECO:0000313" key="8">
    <source>
        <dbReference type="EMBL" id="KAK4125726.1"/>
    </source>
</evidence>
<dbReference type="GO" id="GO:0004497">
    <property type="term" value="F:monooxygenase activity"/>
    <property type="evidence" value="ECO:0007669"/>
    <property type="project" value="UniProtKB-KW"/>
</dbReference>
<accession>A0AAN6U4K1</accession>
<sequence>MAASNGGAATKVAIVGAGLTGLLTAHGLKKVPTYSLNPCNGFDVVVFERALHIADRPRDWTILIHWAMPLFKKLLPEHVVEKLPEALCNPALTYDEEAESLPVYNGETGELLFKNRLPGARRVSRQRLRAVLAKDLDDTGIIRWGKRLTELCHDGESGPVQLRFEDGSTFEADYVLGTDGSSSKVRELLFNGDEAARVHLSGYMFATAIVRYGDAAKVEEVLKAHPVAAITMAMDSVGVMYADTPEELGKWTTFWVKIWRKSVAPLPEGVGVGDKALEYLKATTKNLAEPFQFFIDWSPDGSECYIDEMKYWVSQPFDNRGGRVTLAGDAAHPMLIYRGQGFQHAILDASQYLDALIKVHEGAVTRLQAISAYDADMVERGAKAVQQSLQEAEFSMDPKTVHKMLMARQGHASEIWKCNRRVQPADSGRQPAPEATNTTDRASRAVDSFAALSTMPDNDPPRSSPDKEGIDGGAPSDASGDRSSASVPNRDPSPASPEPQPTTSPTTLTGGPAARPHAMFHEEDHDQEAADERSSVIVPAGDDHVPDEDEFALTDGYETASTGSTSVTSSIYAHTIENGRRYQHFKNGRYPIPNDDEELNREDMKHAMMLELCDGKLFYAPIGANPQKILDIGTGTGMWAIEIGDLFPTARVRGIDLSPTQPVWVPPNVDFLVDDCEQGDWLDHDVDFVHFRSLKPGGWIELQELCAEVLCDDNTMPDNDPVKYMYELSHRAFSMFGMDVTLPKSLEPLLRDAGFKNIQCVVKKVPIGPWARDKTLRLIGMYQRMAVQDLMPALPGRPFQALGLSQTESQVTLAHARSGLANLSVHRYFHYYFWFAQKPE</sequence>
<dbReference type="SUPFAM" id="SSF51905">
    <property type="entry name" value="FAD/NAD(P)-binding domain"/>
    <property type="match status" value="1"/>
</dbReference>
<feature type="domain" description="FAD-binding" evidence="7">
    <location>
        <begin position="10"/>
        <end position="206"/>
    </location>
</feature>
<dbReference type="SUPFAM" id="SSF53335">
    <property type="entry name" value="S-adenosyl-L-methionine-dependent methyltransferases"/>
    <property type="match status" value="1"/>
</dbReference>
<dbReference type="Pfam" id="PF13489">
    <property type="entry name" value="Methyltransf_23"/>
    <property type="match status" value="1"/>
</dbReference>
<dbReference type="Gene3D" id="3.40.50.150">
    <property type="entry name" value="Vaccinia Virus protein VP39"/>
    <property type="match status" value="1"/>
</dbReference>
<evidence type="ECO:0000259" key="7">
    <source>
        <dbReference type="Pfam" id="PF01494"/>
    </source>
</evidence>
<evidence type="ECO:0000256" key="2">
    <source>
        <dbReference type="ARBA" id="ARBA00022630"/>
    </source>
</evidence>
<feature type="region of interest" description="Disordered" evidence="6">
    <location>
        <begin position="421"/>
        <end position="516"/>
    </location>
</feature>
<keyword evidence="4" id="KW-0560">Oxidoreductase</keyword>
<evidence type="ECO:0000256" key="5">
    <source>
        <dbReference type="ARBA" id="ARBA00023033"/>
    </source>
</evidence>
<keyword evidence="2" id="KW-0285">Flavoprotein</keyword>
<comment type="cofactor">
    <cofactor evidence="1">
        <name>FAD</name>
        <dbReference type="ChEBI" id="CHEBI:57692"/>
    </cofactor>
</comment>
<dbReference type="AlphaFoldDB" id="A0AAN6U4K1"/>
<evidence type="ECO:0000256" key="4">
    <source>
        <dbReference type="ARBA" id="ARBA00023002"/>
    </source>
</evidence>
<dbReference type="InterPro" id="IPR002938">
    <property type="entry name" value="FAD-bd"/>
</dbReference>
<dbReference type="RefSeq" id="XP_062649497.1">
    <property type="nucleotide sequence ID" value="XM_062791107.1"/>
</dbReference>
<dbReference type="Gene3D" id="3.50.50.60">
    <property type="entry name" value="FAD/NAD(P)-binding domain"/>
    <property type="match status" value="1"/>
</dbReference>
<evidence type="ECO:0000313" key="9">
    <source>
        <dbReference type="Proteomes" id="UP001302602"/>
    </source>
</evidence>
<evidence type="ECO:0000256" key="1">
    <source>
        <dbReference type="ARBA" id="ARBA00001974"/>
    </source>
</evidence>
<dbReference type="Pfam" id="PF01494">
    <property type="entry name" value="FAD_binding_3"/>
    <property type="match status" value="2"/>
</dbReference>
<feature type="domain" description="FAD-binding" evidence="7">
    <location>
        <begin position="319"/>
        <end position="388"/>
    </location>
</feature>
<dbReference type="PANTHER" id="PTHR47178:SF3">
    <property type="entry name" value="FAD-BINDING DOMAIN-CONTAINING PROTEIN"/>
    <property type="match status" value="1"/>
</dbReference>
<dbReference type="GeneID" id="87827876"/>
<evidence type="ECO:0000256" key="6">
    <source>
        <dbReference type="SAM" id="MobiDB-lite"/>
    </source>
</evidence>
<keyword evidence="3" id="KW-0274">FAD</keyword>
<organism evidence="8 9">
    <name type="scientific">Parathielavia appendiculata</name>
    <dbReference type="NCBI Taxonomy" id="2587402"/>
    <lineage>
        <taxon>Eukaryota</taxon>
        <taxon>Fungi</taxon>
        <taxon>Dikarya</taxon>
        <taxon>Ascomycota</taxon>
        <taxon>Pezizomycotina</taxon>
        <taxon>Sordariomycetes</taxon>
        <taxon>Sordariomycetidae</taxon>
        <taxon>Sordariales</taxon>
        <taxon>Chaetomiaceae</taxon>
        <taxon>Parathielavia</taxon>
    </lineage>
</organism>
<feature type="compositionally biased region" description="Low complexity" evidence="6">
    <location>
        <begin position="503"/>
        <end position="514"/>
    </location>
</feature>
<keyword evidence="5" id="KW-0503">Monooxygenase</keyword>
<protein>
    <submittedName>
        <fullName evidence="8">FAD/NAD(P)-binding domain-containing protein</fullName>
    </submittedName>
</protein>
<dbReference type="PANTHER" id="PTHR47178">
    <property type="entry name" value="MONOOXYGENASE, FAD-BINDING"/>
    <property type="match status" value="1"/>
</dbReference>
<gene>
    <name evidence="8" type="ORF">N657DRAFT_631951</name>
</gene>
<dbReference type="PRINTS" id="PR00420">
    <property type="entry name" value="RNGMNOXGNASE"/>
</dbReference>
<evidence type="ECO:0000256" key="3">
    <source>
        <dbReference type="ARBA" id="ARBA00022827"/>
    </source>
</evidence>
<keyword evidence="9" id="KW-1185">Reference proteome</keyword>